<feature type="domain" description="Type VI secretion system IcmF C-terminal" evidence="2">
    <location>
        <begin position="993"/>
        <end position="1099"/>
    </location>
</feature>
<protein>
    <submittedName>
        <fullName evidence="5">Type VI secretion system protein ImpL</fullName>
    </submittedName>
</protein>
<comment type="caution">
    <text evidence="5">The sequence shown here is derived from an EMBL/GenBank/DDBJ whole genome shotgun (WGS) entry which is preliminary data.</text>
</comment>
<dbReference type="Pfam" id="PF06761">
    <property type="entry name" value="IcmF-related"/>
    <property type="match status" value="1"/>
</dbReference>
<reference evidence="5" key="1">
    <citation type="submission" date="2019-06" db="EMBL/GenBank/DDBJ databases">
        <authorList>
            <person name="Deangelis K."/>
            <person name="Huntemann M."/>
            <person name="Clum A."/>
            <person name="Pillay M."/>
            <person name="Palaniappan K."/>
            <person name="Varghese N."/>
            <person name="Mikhailova N."/>
            <person name="Stamatis D."/>
            <person name="Reddy T."/>
            <person name="Daum C."/>
            <person name="Shapiro N."/>
            <person name="Ivanova N."/>
            <person name="Kyrpides N."/>
            <person name="Woyke T."/>
        </authorList>
    </citation>
    <scope>NUCLEOTIDE SEQUENCE [LARGE SCALE GENOMIC DNA]</scope>
    <source>
        <strain evidence="5">128R</strain>
    </source>
</reference>
<dbReference type="AlphaFoldDB" id="A0A542D150"/>
<dbReference type="InterPro" id="IPR009612">
    <property type="entry name" value="IcmF-rel"/>
</dbReference>
<feature type="transmembrane region" description="Helical" evidence="1">
    <location>
        <begin position="44"/>
        <end position="63"/>
    </location>
</feature>
<dbReference type="Pfam" id="PF06744">
    <property type="entry name" value="IcmF_C"/>
    <property type="match status" value="1"/>
</dbReference>
<evidence type="ECO:0000259" key="3">
    <source>
        <dbReference type="Pfam" id="PF06761"/>
    </source>
</evidence>
<dbReference type="EMBL" id="VISQ01000001">
    <property type="protein sequence ID" value="TVZ71287.1"/>
    <property type="molecule type" value="Genomic_DNA"/>
</dbReference>
<evidence type="ECO:0000259" key="4">
    <source>
        <dbReference type="Pfam" id="PF21070"/>
    </source>
</evidence>
<feature type="transmembrane region" description="Helical" evidence="1">
    <location>
        <begin position="12"/>
        <end position="32"/>
    </location>
</feature>
<feature type="transmembrane region" description="Helical" evidence="1">
    <location>
        <begin position="374"/>
        <end position="393"/>
    </location>
</feature>
<evidence type="ECO:0000256" key="1">
    <source>
        <dbReference type="SAM" id="Phobius"/>
    </source>
</evidence>
<keyword evidence="1" id="KW-1133">Transmembrane helix</keyword>
<reference evidence="5" key="2">
    <citation type="submission" date="2019-08" db="EMBL/GenBank/DDBJ databases">
        <title>Investigation of anaerobic lignin degradation for improved lignocellulosic biofuels.</title>
        <authorList>
            <person name="Deangelis K.PhD."/>
        </authorList>
    </citation>
    <scope>NUCLEOTIDE SEQUENCE [LARGE SCALE GENOMIC DNA]</scope>
    <source>
        <strain evidence="5">128R</strain>
    </source>
</reference>
<dbReference type="InterPro" id="IPR010623">
    <property type="entry name" value="IcmF_C"/>
</dbReference>
<feature type="domain" description="IcmF-related" evidence="3">
    <location>
        <begin position="428"/>
        <end position="737"/>
    </location>
</feature>
<proteinExistence type="predicted"/>
<dbReference type="InterPro" id="IPR048677">
    <property type="entry name" value="TssM1_hel"/>
</dbReference>
<keyword evidence="1" id="KW-0812">Transmembrane</keyword>
<feature type="domain" description="Type VI secretion system component TssM1 helical" evidence="4">
    <location>
        <begin position="884"/>
        <end position="989"/>
    </location>
</feature>
<dbReference type="PANTHER" id="PTHR36153">
    <property type="entry name" value="INNER MEMBRANE PROTEIN-RELATED"/>
    <property type="match status" value="1"/>
</dbReference>
<sequence>MMTFSNPWRKGGGAVLWLVALLAVGWLIWYYGDVVGLDSRDKKIFAFLLILLIGTLVRLLPYVSSYFKQQQHRHSGREQGIYPNQEARSLPPLQRASLVSDIRHHLRIRYGFFWRRKVRILMLVGQEPQVEAIAPGLVAQQWLEGEGTLLIWGGAATGEPDPVQLKALRKLRRRPLDGLVWVTDQYQHSTPANQATAAFSQSTLEADTMDSLARALVKRYQVLGWQVPLYVWALQHSPWDQSARLTQPVGCLLPPQCQPEELAEQLHTLPPQLIVLGTQQVLQDTRHDFLLTLADNLLRGGVEKLKATLGVLLSPYQPLPVAGVMFSLPLTAGQRSTPHSWGGDNSWSAVLDSVANLPGALLPKRTGFPWQRTLRWSVAALLLAWGVGMLVSFNANRNLINEGAEQARLANDPQQPLPDRLRSQQGLQQSIAKLQYREQAGAPWYSRLGLSQNTLLLQSLWPFYQRSNNLLVRDAIAKHLHQQLTALVATPPESAQRTQQGKLAYDQLKAYLMMARPEKADPAFLGKALQANWPQRSGVAQGIWQSVSPALLGFYAQNLPAHPEWKITADDALVSDVRQILLRQFGVRNGEATLYQNMLQQVAKNYADMTLEQMVGVTDAHLLFSTDEVVPGMFTRQAWEENVAKAIDKVVSQRREEIDWVLSDNQHNPAAEISPEALKARLTQRYFTDFASSWLEFLNSIQWNTATSLSDSIDQLTLMADIRQSPLIALMNTVAYQGKTGQTTEALSDSLVKSTRKLFNAAEQPAIDQNSGPKGPLDDTFGPLLALMDGKAGGQGSTNLSLQTFLTRVTRVRLKLQQVTNATDPQGMTQALAQTVFQGKAIDLTDTRDYGSLVAASLGQEWSGFGQTLFVQPMDQAWQQVLTPTASSLNAQWKGAIVDDWNSAFGGRYPFRDVSSDASLPLLSQYLRSDSGRIQRFLESRLGGILHKEGSKWVPDTVNAQGLVFNPEFLKAVNALSHLADVVFTNGEASVYFELRPGTAKDVMQTDLTIDSQKLSYYNQLPAWKRFNWPGDTPAPGAMLSWISTKAGTRLYADISGPWGLIRLLDKARIAPYAGNRSSYDLSWKAPDGLSLNYTLRTELGDGPMALLKLKGFVLPEQIFLTGSAAAANEVASEGTDQ</sequence>
<evidence type="ECO:0000259" key="2">
    <source>
        <dbReference type="Pfam" id="PF06744"/>
    </source>
</evidence>
<dbReference type="InterPro" id="IPR053156">
    <property type="entry name" value="T6SS_TssM-like"/>
</dbReference>
<name>A0A542D150_SERFO</name>
<gene>
    <name evidence="5" type="ORF">FHU10_3911</name>
</gene>
<dbReference type="Pfam" id="PF21070">
    <property type="entry name" value="IcmF_helical"/>
    <property type="match status" value="1"/>
</dbReference>
<organism evidence="5">
    <name type="scientific">Serratia fonticola</name>
    <dbReference type="NCBI Taxonomy" id="47917"/>
    <lineage>
        <taxon>Bacteria</taxon>
        <taxon>Pseudomonadati</taxon>
        <taxon>Pseudomonadota</taxon>
        <taxon>Gammaproteobacteria</taxon>
        <taxon>Enterobacterales</taxon>
        <taxon>Yersiniaceae</taxon>
        <taxon>Serratia</taxon>
    </lineage>
</organism>
<dbReference type="PANTHER" id="PTHR36153:SF1">
    <property type="entry name" value="TYPE VI SECRETION SYSTEM COMPONENT TSSM1"/>
    <property type="match status" value="1"/>
</dbReference>
<accession>A0A542D150</accession>
<evidence type="ECO:0000313" key="5">
    <source>
        <dbReference type="EMBL" id="TVZ71287.1"/>
    </source>
</evidence>
<keyword evidence="1" id="KW-0472">Membrane</keyword>